<organism evidence="1 2">
    <name type="scientific">Priestia filamentosa</name>
    <dbReference type="NCBI Taxonomy" id="1402861"/>
    <lineage>
        <taxon>Bacteria</taxon>
        <taxon>Bacillati</taxon>
        <taxon>Bacillota</taxon>
        <taxon>Bacilli</taxon>
        <taxon>Bacillales</taxon>
        <taxon>Bacillaceae</taxon>
        <taxon>Priestia</taxon>
    </lineage>
</organism>
<accession>A0A0H4KHZ8</accession>
<keyword evidence="2" id="KW-1185">Reference proteome</keyword>
<accession>A0A231SG89</accession>
<evidence type="ECO:0000313" key="1">
    <source>
        <dbReference type="EMBL" id="AKO93215.1"/>
    </source>
</evidence>
<name>A0A0H4KHZ8_9BACI</name>
<reference evidence="2" key="2">
    <citation type="submission" date="2015-06" db="EMBL/GenBank/DDBJ databases">
        <title>Genome Sequence of Bacillus endophyticus and Analysis of its Companion Mechanism in the Ketogulonigenium vulgare-Bacillus strain Consortium.</title>
        <authorList>
            <person name="Jia N."/>
            <person name="Du J."/>
            <person name="Ding M.-Z."/>
            <person name="Gao F."/>
            <person name="Yuan Y.-J."/>
        </authorList>
    </citation>
    <scope>NUCLEOTIDE SEQUENCE [LARGE SCALE GENOMIC DNA]</scope>
    <source>
        <strain evidence="2">Hbe603</strain>
    </source>
</reference>
<reference evidence="1 2" key="1">
    <citation type="journal article" date="2015" name="PLoS ONE">
        <title>Genome Sequence of Bacillus endophyticus and Analysis of Its Companion Mechanism in the Ketogulonigenium vulgare-Bacillus Strain Consortium.</title>
        <authorList>
            <person name="Jia N."/>
            <person name="Du J."/>
            <person name="Ding M.Z."/>
            <person name="Gao F."/>
            <person name="Yuan Y.J."/>
        </authorList>
    </citation>
    <scope>NUCLEOTIDE SEQUENCE [LARGE SCALE GENOMIC DNA]</scope>
    <source>
        <strain evidence="1 2">Hbe603</strain>
    </source>
</reference>
<sequence>MKMVKGKNTSIKVTRDKDKLTLKASGTTSFDKVTFNLKDNRVTTKYGMLPYGGIIEASEQQVTQVLGLDMFTNCKRERQM</sequence>
<proteinExistence type="predicted"/>
<evidence type="ECO:0000313" key="2">
    <source>
        <dbReference type="Proteomes" id="UP000036202"/>
    </source>
</evidence>
<gene>
    <name evidence="1" type="ORF">BEH_14705</name>
</gene>
<dbReference type="AlphaFoldDB" id="A0A0H4KHZ8"/>
<dbReference type="PATRIC" id="fig|135735.6.peg.3111"/>
<dbReference type="KEGG" id="beo:BEH_14705"/>
<protein>
    <submittedName>
        <fullName evidence="1">Uncharacterized protein</fullName>
    </submittedName>
</protein>
<dbReference type="EMBL" id="CP011974">
    <property type="protein sequence ID" value="AKO93215.1"/>
    <property type="molecule type" value="Genomic_DNA"/>
</dbReference>
<dbReference type="Proteomes" id="UP000036202">
    <property type="component" value="Chromosome"/>
</dbReference>